<comment type="caution">
    <text evidence="3">The sequence shown here is derived from an EMBL/GenBank/DDBJ whole genome shotgun (WGS) entry which is preliminary data.</text>
</comment>
<dbReference type="PANTHER" id="PTHR30024">
    <property type="entry name" value="ALIPHATIC SULFONATES-BINDING PROTEIN-RELATED"/>
    <property type="match status" value="1"/>
</dbReference>
<dbReference type="Proteomes" id="UP000293331">
    <property type="component" value="Unassembled WGS sequence"/>
</dbReference>
<feature type="chain" id="PRO_5020423774" description="SsuA/THI5-like domain-containing protein" evidence="1">
    <location>
        <begin position="27"/>
        <end position="328"/>
    </location>
</feature>
<evidence type="ECO:0000259" key="2">
    <source>
        <dbReference type="Pfam" id="PF09084"/>
    </source>
</evidence>
<keyword evidence="1" id="KW-0732">Signal</keyword>
<sequence>MKTRSLSYKVIILLVTALALYGCNQANDKSNAIKVNLTAPQTAYSIPTIIAIEKGFFKENKITVNINYVKTGKIAMDDLLAGKADFANIVETNVAFAGFSDPKIKVLGNIEKIYDAVIVARKDRGIAKEADLKDKKIGVILATTSQVYAETFLESRGIDKKDVTIVNLLPPALQSGIIEGSGVDAISLWQPFIYNVQKALGNNAITFPDRKIFTGYMNLAGSNNFIEKNPDAVDGLLKGYEKAEAFLLSNKAESIDIVARVLNLNKAVVEKIWEEYEFKLSMDNAILEAIIKEGKWIIKTQKGFEKKVLPDYSKFFDSSYLKKIQLNK</sequence>
<organism evidence="3 4">
    <name type="scientific">Mucilaginibacter terrigena</name>
    <dbReference type="NCBI Taxonomy" id="2492395"/>
    <lineage>
        <taxon>Bacteria</taxon>
        <taxon>Pseudomonadati</taxon>
        <taxon>Bacteroidota</taxon>
        <taxon>Sphingobacteriia</taxon>
        <taxon>Sphingobacteriales</taxon>
        <taxon>Sphingobacteriaceae</taxon>
        <taxon>Mucilaginibacter</taxon>
    </lineage>
</organism>
<protein>
    <recommendedName>
        <fullName evidence="2">SsuA/THI5-like domain-containing protein</fullName>
    </recommendedName>
</protein>
<evidence type="ECO:0000313" key="4">
    <source>
        <dbReference type="Proteomes" id="UP000293331"/>
    </source>
</evidence>
<feature type="signal peptide" evidence="1">
    <location>
        <begin position="1"/>
        <end position="26"/>
    </location>
</feature>
<dbReference type="PROSITE" id="PS51257">
    <property type="entry name" value="PROKAR_LIPOPROTEIN"/>
    <property type="match status" value="1"/>
</dbReference>
<proteinExistence type="predicted"/>
<dbReference type="PANTHER" id="PTHR30024:SF42">
    <property type="entry name" value="ALIPHATIC SULFONATES-BINDING PROTEIN-RELATED"/>
    <property type="match status" value="1"/>
</dbReference>
<dbReference type="InterPro" id="IPR015168">
    <property type="entry name" value="SsuA/THI5"/>
</dbReference>
<feature type="domain" description="SsuA/THI5-like" evidence="2">
    <location>
        <begin position="44"/>
        <end position="251"/>
    </location>
</feature>
<dbReference type="Pfam" id="PF09084">
    <property type="entry name" value="NMT1"/>
    <property type="match status" value="1"/>
</dbReference>
<evidence type="ECO:0000256" key="1">
    <source>
        <dbReference type="SAM" id="SignalP"/>
    </source>
</evidence>
<dbReference type="AlphaFoldDB" id="A0A4Q5LL73"/>
<dbReference type="RefSeq" id="WP_129877318.1">
    <property type="nucleotide sequence ID" value="NZ_SEWG01000005.1"/>
</dbReference>
<name>A0A4Q5LL73_9SPHI</name>
<dbReference type="Gene3D" id="3.40.190.10">
    <property type="entry name" value="Periplasmic binding protein-like II"/>
    <property type="match status" value="2"/>
</dbReference>
<keyword evidence="4" id="KW-1185">Reference proteome</keyword>
<dbReference type="CDD" id="cd01008">
    <property type="entry name" value="PBP2_NrtA_SsuA_CpmA_like"/>
    <property type="match status" value="1"/>
</dbReference>
<dbReference type="EMBL" id="SEWG01000005">
    <property type="protein sequence ID" value="RYU89459.1"/>
    <property type="molecule type" value="Genomic_DNA"/>
</dbReference>
<accession>A0A4Q5LL73</accession>
<dbReference type="SUPFAM" id="SSF53850">
    <property type="entry name" value="Periplasmic binding protein-like II"/>
    <property type="match status" value="1"/>
</dbReference>
<evidence type="ECO:0000313" key="3">
    <source>
        <dbReference type="EMBL" id="RYU89459.1"/>
    </source>
</evidence>
<gene>
    <name evidence="3" type="ORF">EWM62_14150</name>
</gene>
<reference evidence="3 4" key="1">
    <citation type="submission" date="2019-02" db="EMBL/GenBank/DDBJ databases">
        <title>Bacterial novel species Mucilaginibacter sp. 17JY9-4 isolated from soil.</title>
        <authorList>
            <person name="Jung H.-Y."/>
        </authorList>
    </citation>
    <scope>NUCLEOTIDE SEQUENCE [LARGE SCALE GENOMIC DNA]</scope>
    <source>
        <strain evidence="3 4">17JY9-4</strain>
    </source>
</reference>
<dbReference type="OrthoDB" id="9776801at2"/>